<dbReference type="Pfam" id="PF01381">
    <property type="entry name" value="HTH_3"/>
    <property type="match status" value="1"/>
</dbReference>
<name>A0A8S5LA52_9CAUD</name>
<sequence length="134" mass="15442">MTIGNRIRILRAELRMTQEEFAKTLNTATSTVCNWENDKVTPKISSLKRIADLAGISVVELIGKEEKKERQEKTVLFAKIKDKRFGITFINLNEIKIITPMNMVDDTFQWGINVDDDVFYVDELPKSLKGMMEE</sequence>
<evidence type="ECO:0000256" key="1">
    <source>
        <dbReference type="ARBA" id="ARBA00023125"/>
    </source>
</evidence>
<proteinExistence type="predicted"/>
<feature type="domain" description="HTH cro/C1-type" evidence="2">
    <location>
        <begin position="7"/>
        <end position="61"/>
    </location>
</feature>
<dbReference type="InterPro" id="IPR010982">
    <property type="entry name" value="Lambda_DNA-bd_dom_sf"/>
</dbReference>
<dbReference type="Gene3D" id="1.10.260.40">
    <property type="entry name" value="lambda repressor-like DNA-binding domains"/>
    <property type="match status" value="1"/>
</dbReference>
<organism evidence="3">
    <name type="scientific">Siphoviridae sp. ctFNZ2</name>
    <dbReference type="NCBI Taxonomy" id="2823572"/>
    <lineage>
        <taxon>Viruses</taxon>
        <taxon>Duplodnaviria</taxon>
        <taxon>Heunggongvirae</taxon>
        <taxon>Uroviricota</taxon>
        <taxon>Caudoviricetes</taxon>
    </lineage>
</organism>
<reference evidence="3" key="1">
    <citation type="journal article" date="2021" name="Proc. Natl. Acad. Sci. U.S.A.">
        <title>A Catalog of Tens of Thousands of Viruses from Human Metagenomes Reveals Hidden Associations with Chronic Diseases.</title>
        <authorList>
            <person name="Tisza M.J."/>
            <person name="Buck C.B."/>
        </authorList>
    </citation>
    <scope>NUCLEOTIDE SEQUENCE</scope>
    <source>
        <strain evidence="3">CtFNZ2</strain>
    </source>
</reference>
<dbReference type="PANTHER" id="PTHR46558">
    <property type="entry name" value="TRACRIPTIONAL REGULATORY PROTEIN-RELATED-RELATED"/>
    <property type="match status" value="1"/>
</dbReference>
<dbReference type="GO" id="GO:0003677">
    <property type="term" value="F:DNA binding"/>
    <property type="evidence" value="ECO:0007669"/>
    <property type="project" value="UniProtKB-KW"/>
</dbReference>
<dbReference type="EMBL" id="BK014663">
    <property type="protein sequence ID" value="DAD66820.1"/>
    <property type="molecule type" value="Genomic_DNA"/>
</dbReference>
<dbReference type="SMART" id="SM00530">
    <property type="entry name" value="HTH_XRE"/>
    <property type="match status" value="1"/>
</dbReference>
<evidence type="ECO:0000313" key="3">
    <source>
        <dbReference type="EMBL" id="DAD66820.1"/>
    </source>
</evidence>
<keyword evidence="1" id="KW-0238">DNA-binding</keyword>
<accession>A0A8S5LA52</accession>
<dbReference type="SUPFAM" id="SSF47413">
    <property type="entry name" value="lambda repressor-like DNA-binding domains"/>
    <property type="match status" value="1"/>
</dbReference>
<dbReference type="PROSITE" id="PS50943">
    <property type="entry name" value="HTH_CROC1"/>
    <property type="match status" value="1"/>
</dbReference>
<dbReference type="InterPro" id="IPR001387">
    <property type="entry name" value="Cro/C1-type_HTH"/>
</dbReference>
<evidence type="ECO:0000259" key="2">
    <source>
        <dbReference type="PROSITE" id="PS50943"/>
    </source>
</evidence>
<dbReference type="CDD" id="cd00093">
    <property type="entry name" value="HTH_XRE"/>
    <property type="match status" value="1"/>
</dbReference>
<dbReference type="PANTHER" id="PTHR46558:SF11">
    <property type="entry name" value="HTH-TYPE TRANSCRIPTIONAL REGULATOR XRE"/>
    <property type="match status" value="1"/>
</dbReference>
<protein>
    <recommendedName>
        <fullName evidence="2">HTH cro/C1-type domain-containing protein</fullName>
    </recommendedName>
</protein>